<evidence type="ECO:0000256" key="4">
    <source>
        <dbReference type="ARBA" id="ARBA00023143"/>
    </source>
</evidence>
<dbReference type="RefSeq" id="WP_231483814.1">
    <property type="nucleotide sequence ID" value="NZ_BAAAZO010000003.1"/>
</dbReference>
<dbReference type="PANTHER" id="PTHR30288">
    <property type="entry name" value="FLAGELLAR CAP/ASSEMBLY PROTEIN FLID"/>
    <property type="match status" value="1"/>
</dbReference>
<name>A0ABP6ZG57_9ACTN</name>
<evidence type="ECO:0000256" key="2">
    <source>
        <dbReference type="ARBA" id="ARBA00011255"/>
    </source>
</evidence>
<evidence type="ECO:0000256" key="3">
    <source>
        <dbReference type="ARBA" id="ARBA00023054"/>
    </source>
</evidence>
<evidence type="ECO:0000313" key="9">
    <source>
        <dbReference type="Proteomes" id="UP001501074"/>
    </source>
</evidence>
<comment type="subunit">
    <text evidence="2 5">Homopentamer.</text>
</comment>
<protein>
    <recommendedName>
        <fullName evidence="5">Flagellar hook-associated protein 2</fullName>
        <shortName evidence="5">HAP2</shortName>
    </recommendedName>
    <alternativeName>
        <fullName evidence="5">Flagellar cap protein</fullName>
    </alternativeName>
</protein>
<feature type="domain" description="Flagellar hook-associated protein 2 C-terminal" evidence="7">
    <location>
        <begin position="206"/>
        <end position="354"/>
    </location>
</feature>
<proteinExistence type="inferred from homology"/>
<dbReference type="EMBL" id="BAAAZO010000003">
    <property type="protein sequence ID" value="GAA3607514.1"/>
    <property type="molecule type" value="Genomic_DNA"/>
</dbReference>
<dbReference type="InterPro" id="IPR010809">
    <property type="entry name" value="FliD_C"/>
</dbReference>
<evidence type="ECO:0000256" key="1">
    <source>
        <dbReference type="ARBA" id="ARBA00009764"/>
    </source>
</evidence>
<dbReference type="InterPro" id="IPR010810">
    <property type="entry name" value="Flagellin_hook_IN_motif"/>
</dbReference>
<dbReference type="Proteomes" id="UP001501074">
    <property type="component" value="Unassembled WGS sequence"/>
</dbReference>
<sequence length="627" mass="62508">MTSLTIGGIVSGLDTKSIVDKLVSVQGNSQTLLKNRQIEQNSAVSAYSSMLSSIGSLVTQMSSLANTSSWATTSATSSSSSVTATATGSVANSLTFDVTSVASAHSLISNGSVNSLSATVASGSSITLDKNGTSTSINVGTGSLSEVVSAINSANAGVTASAVQTSPGTYRLQVASTTTGEASQFTLSGLSGFPGAGAQMNILAEGADAEIKIGGSGSNAYTVTSATNTFSDVAQGLSFTVGKVEAGVTVGSAVDTTKVSDQISGVVTNINNLLSSITTNTAWDSSTKTGGPLLGDSTVRALQQQILSTVSGMNAPGLSVTSGGQVQFDKTTFDTAFKTDPTGTMAAYGASSSFTAATGKSASASLSRATSATQAGTYAVDVTSQAKAEQWQVIPPGTGVVGRTVALLRGSTTVKYDVASGEDASAVAAKLNTMLAQSGMGITAAADASGNLSFTSTNPGSAGAFEVKFTETSSGSAVAGATVSQTTEGADIKGTINGVEATGIGNILTVPPTSDDPSAGLSILVNSTATGDIGDITYKPGLAQQFGSLFSQMSDSQTGTLVQAQTTAKTQVKDLQTQIDAWTDRLAAYRSSITAKFTAMESSLSALKAQQSSLASFFNSSSSSSSS</sequence>
<organism evidence="8 9">
    <name type="scientific">Kineosporia mesophila</name>
    <dbReference type="NCBI Taxonomy" id="566012"/>
    <lineage>
        <taxon>Bacteria</taxon>
        <taxon>Bacillati</taxon>
        <taxon>Actinomycetota</taxon>
        <taxon>Actinomycetes</taxon>
        <taxon>Kineosporiales</taxon>
        <taxon>Kineosporiaceae</taxon>
        <taxon>Kineosporia</taxon>
    </lineage>
</organism>
<comment type="caution">
    <text evidence="8">The sequence shown here is derived from an EMBL/GenBank/DDBJ whole genome shotgun (WGS) entry which is preliminary data.</text>
</comment>
<comment type="similarity">
    <text evidence="1 5">Belongs to the FliD family.</text>
</comment>
<evidence type="ECO:0000259" key="7">
    <source>
        <dbReference type="Pfam" id="PF07195"/>
    </source>
</evidence>
<keyword evidence="5" id="KW-0964">Secreted</keyword>
<evidence type="ECO:0000313" key="8">
    <source>
        <dbReference type="EMBL" id="GAA3607514.1"/>
    </source>
</evidence>
<feature type="domain" description="Flagellar hook-associated protein 2 N-terminal" evidence="6">
    <location>
        <begin position="11"/>
        <end position="105"/>
    </location>
</feature>
<dbReference type="InterPro" id="IPR003481">
    <property type="entry name" value="FliD_N"/>
</dbReference>
<dbReference type="PANTHER" id="PTHR30288:SF0">
    <property type="entry name" value="FLAGELLAR HOOK-ASSOCIATED PROTEIN 2"/>
    <property type="match status" value="1"/>
</dbReference>
<gene>
    <name evidence="8" type="ORF">GCM10022223_24350</name>
</gene>
<reference evidence="9" key="1">
    <citation type="journal article" date="2019" name="Int. J. Syst. Evol. Microbiol.">
        <title>The Global Catalogue of Microorganisms (GCM) 10K type strain sequencing project: providing services to taxonomists for standard genome sequencing and annotation.</title>
        <authorList>
            <consortium name="The Broad Institute Genomics Platform"/>
            <consortium name="The Broad Institute Genome Sequencing Center for Infectious Disease"/>
            <person name="Wu L."/>
            <person name="Ma J."/>
        </authorList>
    </citation>
    <scope>NUCLEOTIDE SEQUENCE [LARGE SCALE GENOMIC DNA]</scope>
    <source>
        <strain evidence="9">JCM 16902</strain>
    </source>
</reference>
<keyword evidence="4 5" id="KW-0975">Bacterial flagellum</keyword>
<dbReference type="Pfam" id="PF07196">
    <property type="entry name" value="Flagellin_IN"/>
    <property type="match status" value="1"/>
</dbReference>
<accession>A0ABP6ZG57</accession>
<keyword evidence="3" id="KW-0175">Coiled coil</keyword>
<dbReference type="Pfam" id="PF07195">
    <property type="entry name" value="FliD_C"/>
    <property type="match status" value="2"/>
</dbReference>
<evidence type="ECO:0000256" key="5">
    <source>
        <dbReference type="RuleBase" id="RU362066"/>
    </source>
</evidence>
<dbReference type="Pfam" id="PF02465">
    <property type="entry name" value="FliD_N"/>
    <property type="match status" value="1"/>
</dbReference>
<feature type="domain" description="Flagellar hook-associated protein 2 C-terminal" evidence="7">
    <location>
        <begin position="535"/>
        <end position="608"/>
    </location>
</feature>
<evidence type="ECO:0000259" key="6">
    <source>
        <dbReference type="Pfam" id="PF02465"/>
    </source>
</evidence>
<comment type="subcellular location">
    <subcellularLocation>
        <location evidence="5">Secreted</location>
    </subcellularLocation>
    <subcellularLocation>
        <location evidence="5">Bacterial flagellum</location>
    </subcellularLocation>
</comment>
<dbReference type="InterPro" id="IPR040026">
    <property type="entry name" value="FliD"/>
</dbReference>
<comment type="function">
    <text evidence="5">Required for morphogenesis and for the elongation of the flagellar filament by facilitating polymerization of the flagellin monomers at the tip of growing filament. Forms a capping structure, which prevents flagellin subunits (transported through the central channel of the flagellum) from leaking out without polymerization at the distal end.</text>
</comment>
<keyword evidence="9" id="KW-1185">Reference proteome</keyword>